<keyword evidence="3 8" id="KW-0597">Phosphoprotein</keyword>
<dbReference type="KEGG" id="fya:KMW28_23460"/>
<organism evidence="14 15">
    <name type="scientific">Flammeovirga yaeyamensis</name>
    <dbReference type="NCBI Taxonomy" id="367791"/>
    <lineage>
        <taxon>Bacteria</taxon>
        <taxon>Pseudomonadati</taxon>
        <taxon>Bacteroidota</taxon>
        <taxon>Cytophagia</taxon>
        <taxon>Cytophagales</taxon>
        <taxon>Flammeovirgaceae</taxon>
        <taxon>Flammeovirga</taxon>
    </lineage>
</organism>
<evidence type="ECO:0000256" key="6">
    <source>
        <dbReference type="ARBA" id="ARBA00023015"/>
    </source>
</evidence>
<protein>
    <recommendedName>
        <fullName evidence="2">histidine kinase</fullName>
        <ecNumber evidence="2">2.7.13.3</ecNumber>
    </recommendedName>
</protein>
<comment type="catalytic activity">
    <reaction evidence="1">
        <text>ATP + protein L-histidine = ADP + protein N-phospho-L-histidine.</text>
        <dbReference type="EC" id="2.7.13.3"/>
    </reaction>
</comment>
<dbReference type="Pfam" id="PF07495">
    <property type="entry name" value="Y_Y_Y"/>
    <property type="match status" value="1"/>
</dbReference>
<sequence>MKEMKLYFNLVVLTLLSFTSFAQPALNNTLYKSYSMPEGLSHYGVTSVIEDHNGLLWVGTFDGLNTFDGFEFKTFRDENGLNSNRVRSLFQDDEDNIWVGTDHGISLYDYATQKFINLHMNLTPRGVKAGPVVRQFQNYGDKILCTTERSGLLIFDKKTKKLEQTIDLLRNELSYKTIILPDDKLLIASTNAVIVYNLRNQSIEKVNGADKDRYMDIAKYDDRTYIAIGSKGVNVIKKNKNNQYISQAKLLRENKYHYIDIDKDQNIWLAHKEIGLDKYSLKRLLKEKEPLTTLNTYRVNTMFIDEEGNKWVGSLRKGLYQIPFYQNVFEQNRLRIGDGSPKWSNHVLHIQKYDSTNIIINVHFRGIINFNTEKNIIEPLPEQFKYLKGQSNASIYIDREGGQFVKKFSKQGIHYYMPKGGKKWRLIRAEDNQSFANTKIKDLLLDKHGYHWFATSDGLYRLKLSHNGKVLQSEFINELPRLTSKKIDELRYIYEDPKYNFIWIGTKYDGLIRINNQPDKPLAKMKKAQFIHDESNKYSVSSNFVSCIQRLDNGELWIGTEGGGICLVENSQLASTFKRFDISNGLDNNVVKTIQGDKNGKLWITTNKGLNAFDLKSRSFRNFTVNDGVRISPFEPSSVVMDDGKLVFAGGNGLLYFYPEAVVDSVPMPNFMFGDFKVFNQKIAPLDTLDEKVILTKSLDKTKKIELDYDENVFSLELISLHYTKSKGHLIKYRMLPQETEWVTVPSELKFANYNGLPPGDYTFQVAVSNSKKEWSAVREIEIVIHPPIWRTVWAYLLYVVTLIVVVVVIMRFMLRMNNLKHDLELQHIEKERVEELDKTRTRLFMNIAHEFRTPLTLISGPLQILINMFESNNDANKHLTLIERQSKKMFQLVNQVQDFQKAEQSLLKLKMTSFDFTELINEIKKGFDQLAEHTNKKLTVVGEAHQLFTMADRQKLEIVLNNLLNNAFKFTKEGDEITLTYGVKDEKLFFAVSDNGFGISEKDLPHIFERYYQSEDTNTSTVGSGIGLAFSKRIVELHYGEINAESEKNVGTTFNVLLPVEVNLKDTFNENRLQEVLQKETDEEKQRILPKGIELPESLIDESLKELNIYYVEDNRDLREFVSTSLSDYFNITSFEHGKQCMEAVESEWPDLIISDILMPEMNGLELCKMIKTDIRTSHIPVVLLTSRSSVDDQVLGLESGADAYISKPFDMKHLIATTQMLLKNRKQLRERFSIDFPVDVEKKNNNKSDRVFMEKLYGLMEKYLDDEELDINIFIKELHLNRTHFYQKVKSITNHTPYELLKLYRLKKAAEFLVKEKLTVSEVYMRTGFKSRTHFSRMFKEHYGITPGKYGKEAVVEEETV</sequence>
<dbReference type="RefSeq" id="WP_169661963.1">
    <property type="nucleotide sequence ID" value="NZ_CP076133.1"/>
</dbReference>
<dbReference type="SMART" id="SM00388">
    <property type="entry name" value="HisKA"/>
    <property type="match status" value="1"/>
</dbReference>
<dbReference type="InterPro" id="IPR011047">
    <property type="entry name" value="Quinoprotein_ADH-like_sf"/>
</dbReference>
<dbReference type="SUPFAM" id="SSF46689">
    <property type="entry name" value="Homeodomain-like"/>
    <property type="match status" value="1"/>
</dbReference>
<dbReference type="SMART" id="SM00448">
    <property type="entry name" value="REC"/>
    <property type="match status" value="1"/>
</dbReference>
<dbReference type="SUPFAM" id="SSF50998">
    <property type="entry name" value="Quinoprotein alcohol dehydrogenase-like"/>
    <property type="match status" value="1"/>
</dbReference>
<dbReference type="Proteomes" id="UP000678679">
    <property type="component" value="Chromosome 2"/>
</dbReference>
<keyword evidence="15" id="KW-1185">Reference proteome</keyword>
<dbReference type="GO" id="GO:0003700">
    <property type="term" value="F:DNA-binding transcription factor activity"/>
    <property type="evidence" value="ECO:0007669"/>
    <property type="project" value="InterPro"/>
</dbReference>
<dbReference type="CDD" id="cd00082">
    <property type="entry name" value="HisKA"/>
    <property type="match status" value="1"/>
</dbReference>
<dbReference type="SMART" id="SM00342">
    <property type="entry name" value="HTH_ARAC"/>
    <property type="match status" value="1"/>
</dbReference>
<dbReference type="Gene3D" id="1.10.287.130">
    <property type="match status" value="1"/>
</dbReference>
<feature type="domain" description="Histidine kinase" evidence="12">
    <location>
        <begin position="847"/>
        <end position="1063"/>
    </location>
</feature>
<dbReference type="PANTHER" id="PTHR43547:SF2">
    <property type="entry name" value="HYBRID SIGNAL TRANSDUCTION HISTIDINE KINASE C"/>
    <property type="match status" value="1"/>
</dbReference>
<dbReference type="PRINTS" id="PR00344">
    <property type="entry name" value="BCTRLSENSOR"/>
</dbReference>
<proteinExistence type="predicted"/>
<dbReference type="SUPFAM" id="SSF47384">
    <property type="entry name" value="Homodimeric domain of signal transducing histidine kinase"/>
    <property type="match status" value="1"/>
</dbReference>
<evidence type="ECO:0000256" key="4">
    <source>
        <dbReference type="ARBA" id="ARBA00022679"/>
    </source>
</evidence>
<dbReference type="PROSITE" id="PS01124">
    <property type="entry name" value="HTH_ARAC_FAMILY_2"/>
    <property type="match status" value="1"/>
</dbReference>
<dbReference type="Gene3D" id="2.60.40.10">
    <property type="entry name" value="Immunoglobulins"/>
    <property type="match status" value="1"/>
</dbReference>
<dbReference type="InterPro" id="IPR001789">
    <property type="entry name" value="Sig_transdc_resp-reg_receiver"/>
</dbReference>
<evidence type="ECO:0000256" key="3">
    <source>
        <dbReference type="ARBA" id="ARBA00022553"/>
    </source>
</evidence>
<evidence type="ECO:0000313" key="14">
    <source>
        <dbReference type="EMBL" id="QWG05380.1"/>
    </source>
</evidence>
<keyword evidence="7" id="KW-0804">Transcription</keyword>
<evidence type="ECO:0000256" key="1">
    <source>
        <dbReference type="ARBA" id="ARBA00000085"/>
    </source>
</evidence>
<dbReference type="SUPFAM" id="SSF55874">
    <property type="entry name" value="ATPase domain of HSP90 chaperone/DNA topoisomerase II/histidine kinase"/>
    <property type="match status" value="1"/>
</dbReference>
<keyword evidence="4" id="KW-0808">Transferase</keyword>
<dbReference type="Gene3D" id="3.40.50.2300">
    <property type="match status" value="1"/>
</dbReference>
<dbReference type="InterPro" id="IPR011110">
    <property type="entry name" value="Reg_prop"/>
</dbReference>
<evidence type="ECO:0000256" key="5">
    <source>
        <dbReference type="ARBA" id="ARBA00022777"/>
    </source>
</evidence>
<dbReference type="EMBL" id="CP076133">
    <property type="protein sequence ID" value="QWG05380.1"/>
    <property type="molecule type" value="Genomic_DNA"/>
</dbReference>
<dbReference type="PROSITE" id="PS50110">
    <property type="entry name" value="RESPONSE_REGULATORY"/>
    <property type="match status" value="1"/>
</dbReference>
<dbReference type="InterPro" id="IPR003661">
    <property type="entry name" value="HisK_dim/P_dom"/>
</dbReference>
<reference evidence="14 15" key="1">
    <citation type="submission" date="2021-05" db="EMBL/GenBank/DDBJ databases">
        <title>Comparative genomic studies on the polysaccharide-degrading batcterial strains of the Flammeovirga genus.</title>
        <authorList>
            <person name="Zewei F."/>
            <person name="Zheng Z."/>
            <person name="Yu L."/>
            <person name="Ruyue G."/>
            <person name="Yanhong M."/>
            <person name="Yuanyuan C."/>
            <person name="Jingyan G."/>
            <person name="Wenjun H."/>
        </authorList>
    </citation>
    <scope>NUCLEOTIDE SEQUENCE [LARGE SCALE GENOMIC DNA]</scope>
    <source>
        <strain evidence="14 15">NBRC:100898</strain>
    </source>
</reference>
<dbReference type="InterPro" id="IPR005467">
    <property type="entry name" value="His_kinase_dom"/>
</dbReference>
<evidence type="ECO:0000256" key="10">
    <source>
        <dbReference type="SAM" id="SignalP"/>
    </source>
</evidence>
<dbReference type="GO" id="GO:0000155">
    <property type="term" value="F:phosphorelay sensor kinase activity"/>
    <property type="evidence" value="ECO:0007669"/>
    <property type="project" value="InterPro"/>
</dbReference>
<evidence type="ECO:0000256" key="2">
    <source>
        <dbReference type="ARBA" id="ARBA00012438"/>
    </source>
</evidence>
<evidence type="ECO:0000256" key="7">
    <source>
        <dbReference type="ARBA" id="ARBA00023163"/>
    </source>
</evidence>
<keyword evidence="9" id="KW-0472">Membrane</keyword>
<dbReference type="InterPro" id="IPR015943">
    <property type="entry name" value="WD40/YVTN_repeat-like_dom_sf"/>
</dbReference>
<dbReference type="Pfam" id="PF00072">
    <property type="entry name" value="Response_reg"/>
    <property type="match status" value="1"/>
</dbReference>
<feature type="chain" id="PRO_5043836112" description="histidine kinase" evidence="10">
    <location>
        <begin position="23"/>
        <end position="1363"/>
    </location>
</feature>
<dbReference type="SMART" id="SM00387">
    <property type="entry name" value="HATPase_c"/>
    <property type="match status" value="1"/>
</dbReference>
<dbReference type="InterPro" id="IPR013783">
    <property type="entry name" value="Ig-like_fold"/>
</dbReference>
<dbReference type="EC" id="2.7.13.3" evidence="2"/>
<dbReference type="InterPro" id="IPR018060">
    <property type="entry name" value="HTH_AraC"/>
</dbReference>
<dbReference type="Pfam" id="PF12833">
    <property type="entry name" value="HTH_18"/>
    <property type="match status" value="1"/>
</dbReference>
<dbReference type="CDD" id="cd17574">
    <property type="entry name" value="REC_OmpR"/>
    <property type="match status" value="1"/>
</dbReference>
<dbReference type="CDD" id="cd00075">
    <property type="entry name" value="HATPase"/>
    <property type="match status" value="1"/>
</dbReference>
<evidence type="ECO:0000259" key="11">
    <source>
        <dbReference type="PROSITE" id="PS01124"/>
    </source>
</evidence>
<dbReference type="Gene3D" id="3.30.565.10">
    <property type="entry name" value="Histidine kinase-like ATPase, C-terminal domain"/>
    <property type="match status" value="1"/>
</dbReference>
<dbReference type="SUPFAM" id="SSF52172">
    <property type="entry name" value="CheY-like"/>
    <property type="match status" value="1"/>
</dbReference>
<dbReference type="InterPro" id="IPR004358">
    <property type="entry name" value="Sig_transdc_His_kin-like_C"/>
</dbReference>
<dbReference type="FunFam" id="3.30.565.10:FF:000006">
    <property type="entry name" value="Sensor histidine kinase WalK"/>
    <property type="match status" value="1"/>
</dbReference>
<feature type="signal peptide" evidence="10">
    <location>
        <begin position="1"/>
        <end position="22"/>
    </location>
</feature>
<evidence type="ECO:0000259" key="13">
    <source>
        <dbReference type="PROSITE" id="PS50110"/>
    </source>
</evidence>
<dbReference type="InterPro" id="IPR009057">
    <property type="entry name" value="Homeodomain-like_sf"/>
</dbReference>
<dbReference type="Gene3D" id="1.10.10.60">
    <property type="entry name" value="Homeodomain-like"/>
    <property type="match status" value="1"/>
</dbReference>
<evidence type="ECO:0000313" key="15">
    <source>
        <dbReference type="Proteomes" id="UP000678679"/>
    </source>
</evidence>
<keyword evidence="9" id="KW-0812">Transmembrane</keyword>
<dbReference type="PROSITE" id="PS50109">
    <property type="entry name" value="HIS_KIN"/>
    <property type="match status" value="1"/>
</dbReference>
<feature type="transmembrane region" description="Helical" evidence="9">
    <location>
        <begin position="793"/>
        <end position="815"/>
    </location>
</feature>
<keyword evidence="6" id="KW-0805">Transcription regulation</keyword>
<name>A0AAX1ND38_9BACT</name>
<dbReference type="Pfam" id="PF02518">
    <property type="entry name" value="HATPase_c"/>
    <property type="match status" value="1"/>
</dbReference>
<feature type="modified residue" description="4-aspartylphosphate" evidence="8">
    <location>
        <position position="1157"/>
    </location>
</feature>
<dbReference type="PANTHER" id="PTHR43547">
    <property type="entry name" value="TWO-COMPONENT HISTIDINE KINASE"/>
    <property type="match status" value="1"/>
</dbReference>
<dbReference type="Gene3D" id="2.130.10.10">
    <property type="entry name" value="YVTN repeat-like/Quinoprotein amine dehydrogenase"/>
    <property type="match status" value="2"/>
</dbReference>
<keyword evidence="10" id="KW-0732">Signal</keyword>
<dbReference type="InterPro" id="IPR036890">
    <property type="entry name" value="HATPase_C_sf"/>
</dbReference>
<dbReference type="GO" id="GO:0043565">
    <property type="term" value="F:sequence-specific DNA binding"/>
    <property type="evidence" value="ECO:0007669"/>
    <property type="project" value="InterPro"/>
</dbReference>
<dbReference type="Pfam" id="PF00512">
    <property type="entry name" value="HisKA"/>
    <property type="match status" value="1"/>
</dbReference>
<dbReference type="Pfam" id="PF07494">
    <property type="entry name" value="Reg_prop"/>
    <property type="match status" value="4"/>
</dbReference>
<dbReference type="InterPro" id="IPR011006">
    <property type="entry name" value="CheY-like_superfamily"/>
</dbReference>
<accession>A0AAX1ND38</accession>
<dbReference type="InterPro" id="IPR003594">
    <property type="entry name" value="HATPase_dom"/>
</dbReference>
<dbReference type="InterPro" id="IPR011123">
    <property type="entry name" value="Y_Y_Y"/>
</dbReference>
<keyword evidence="9" id="KW-1133">Transmembrane helix</keyword>
<evidence type="ECO:0000259" key="12">
    <source>
        <dbReference type="PROSITE" id="PS50109"/>
    </source>
</evidence>
<evidence type="ECO:0000256" key="9">
    <source>
        <dbReference type="SAM" id="Phobius"/>
    </source>
</evidence>
<keyword evidence="5" id="KW-0418">Kinase</keyword>
<feature type="domain" description="Response regulatory" evidence="13">
    <location>
        <begin position="1109"/>
        <end position="1224"/>
    </location>
</feature>
<dbReference type="InterPro" id="IPR036097">
    <property type="entry name" value="HisK_dim/P_sf"/>
</dbReference>
<gene>
    <name evidence="14" type="ORF">KMW28_23460</name>
</gene>
<feature type="domain" description="HTH araC/xylS-type" evidence="11">
    <location>
        <begin position="1256"/>
        <end position="1355"/>
    </location>
</feature>
<evidence type="ECO:0000256" key="8">
    <source>
        <dbReference type="PROSITE-ProRule" id="PRU00169"/>
    </source>
</evidence>